<protein>
    <recommendedName>
        <fullName evidence="5">Large ribosomal subunit protein bL25</fullName>
    </recommendedName>
    <alternativeName>
        <fullName evidence="5">General stress protein CTC</fullName>
    </alternativeName>
</protein>
<keyword evidence="1 5" id="KW-0699">rRNA-binding</keyword>
<dbReference type="InterPro" id="IPR029751">
    <property type="entry name" value="Ribosomal_L25_dom"/>
</dbReference>
<dbReference type="Gene3D" id="2.40.240.10">
    <property type="entry name" value="Ribosomal Protein L25, Chain P"/>
    <property type="match status" value="1"/>
</dbReference>
<dbReference type="InterPro" id="IPR037121">
    <property type="entry name" value="Ribosomal_bL25_C"/>
</dbReference>
<comment type="subunit">
    <text evidence="5">Part of the 50S ribosomal subunit; part of the 5S rRNA/L5/L18/L25 subcomplex. Contacts the 5S rRNA. Binds to the 5S rRNA independently of L5 and L18.</text>
</comment>
<organism evidence="8 9">
    <name type="scientific">Candidatus Nealsonbacteria bacterium CG23_combo_of_CG06-09_8_20_14_all_36_12</name>
    <dbReference type="NCBI Taxonomy" id="1974718"/>
    <lineage>
        <taxon>Bacteria</taxon>
        <taxon>Candidatus Nealsoniibacteriota</taxon>
    </lineage>
</organism>
<dbReference type="AlphaFoldDB" id="A0A2G9Z2C1"/>
<dbReference type="Pfam" id="PF01386">
    <property type="entry name" value="Ribosomal_L25p"/>
    <property type="match status" value="1"/>
</dbReference>
<dbReference type="InterPro" id="IPR020057">
    <property type="entry name" value="Ribosomal_bL25_b-dom"/>
</dbReference>
<feature type="domain" description="Large ribosomal subunit protein bL25 beta" evidence="7">
    <location>
        <begin position="97"/>
        <end position="181"/>
    </location>
</feature>
<sequence length="216" mass="24370">MLTLLAKIRQISGKKTKTLRKKGILPAILYGPKIKSSSLEVDSKEFEKIYQEAGESSLVSLEVEGKKIPVLIHEIQRDPLTDKILHIDFYQAPLEEKITAKIPLIFEGFSPAVKELGGTLVKVIHELEVKAKPEDLPKEIKVDISSLKIFEDILTIKDLKVPIGVEILKNPEEIVAEVFPPEKVEEELAKPVEEKVEEVEKVEEKAEEKEETRSES</sequence>
<dbReference type="InterPro" id="IPR020930">
    <property type="entry name" value="Ribosomal_uL5_bac-type"/>
</dbReference>
<dbReference type="InterPro" id="IPR001021">
    <property type="entry name" value="Ribosomal_bL25_long"/>
</dbReference>
<dbReference type="Proteomes" id="UP000228681">
    <property type="component" value="Unassembled WGS sequence"/>
</dbReference>
<comment type="function">
    <text evidence="5">This is one of the proteins that binds to the 5S RNA in the ribosome where it forms part of the central protuberance.</text>
</comment>
<dbReference type="GO" id="GO:0022625">
    <property type="term" value="C:cytosolic large ribosomal subunit"/>
    <property type="evidence" value="ECO:0007669"/>
    <property type="project" value="TreeGrafter"/>
</dbReference>
<dbReference type="PANTHER" id="PTHR33284:SF1">
    <property type="entry name" value="RIBOSOMAL PROTEIN L25_GLN-TRNA SYNTHETASE, ANTI-CODON-BINDING DOMAIN-CONTAINING PROTEIN"/>
    <property type="match status" value="1"/>
</dbReference>
<evidence type="ECO:0000256" key="5">
    <source>
        <dbReference type="HAMAP-Rule" id="MF_01334"/>
    </source>
</evidence>
<proteinExistence type="inferred from homology"/>
<dbReference type="GO" id="GO:0003735">
    <property type="term" value="F:structural constituent of ribosome"/>
    <property type="evidence" value="ECO:0007669"/>
    <property type="project" value="InterPro"/>
</dbReference>
<evidence type="ECO:0000256" key="3">
    <source>
        <dbReference type="ARBA" id="ARBA00022980"/>
    </source>
</evidence>
<dbReference type="PANTHER" id="PTHR33284">
    <property type="entry name" value="RIBOSOMAL PROTEIN L25/GLN-TRNA SYNTHETASE, ANTI-CODON-BINDING DOMAIN-CONTAINING PROTEIN"/>
    <property type="match status" value="1"/>
</dbReference>
<evidence type="ECO:0000259" key="7">
    <source>
        <dbReference type="Pfam" id="PF14693"/>
    </source>
</evidence>
<comment type="similarity">
    <text evidence="5">Belongs to the bacterial ribosomal protein bL25 family. CTC subfamily.</text>
</comment>
<dbReference type="Pfam" id="PF14693">
    <property type="entry name" value="Ribosomal_TL5_C"/>
    <property type="match status" value="1"/>
</dbReference>
<keyword evidence="3 5" id="KW-0689">Ribosomal protein</keyword>
<evidence type="ECO:0000313" key="8">
    <source>
        <dbReference type="EMBL" id="PIP24851.1"/>
    </source>
</evidence>
<dbReference type="HAMAP" id="MF_01334">
    <property type="entry name" value="Ribosomal_bL25_CTC"/>
    <property type="match status" value="1"/>
</dbReference>
<evidence type="ECO:0000256" key="2">
    <source>
        <dbReference type="ARBA" id="ARBA00022884"/>
    </source>
</evidence>
<dbReference type="Gene3D" id="2.170.120.20">
    <property type="entry name" value="Ribosomal protein L25, beta domain"/>
    <property type="match status" value="1"/>
</dbReference>
<dbReference type="NCBIfam" id="TIGR00731">
    <property type="entry name" value="bL25_bact_ctc"/>
    <property type="match status" value="1"/>
</dbReference>
<dbReference type="EMBL" id="PCRS01000035">
    <property type="protein sequence ID" value="PIP24851.1"/>
    <property type="molecule type" value="Genomic_DNA"/>
</dbReference>
<feature type="domain" description="Large ribosomal subunit protein bL25 L25" evidence="6">
    <location>
        <begin position="6"/>
        <end position="89"/>
    </location>
</feature>
<dbReference type="SUPFAM" id="SSF50715">
    <property type="entry name" value="Ribosomal protein L25-like"/>
    <property type="match status" value="1"/>
</dbReference>
<dbReference type="InterPro" id="IPR011035">
    <property type="entry name" value="Ribosomal_bL25/Gln-tRNA_synth"/>
</dbReference>
<dbReference type="GO" id="GO:0008097">
    <property type="term" value="F:5S rRNA binding"/>
    <property type="evidence" value="ECO:0007669"/>
    <property type="project" value="InterPro"/>
</dbReference>
<dbReference type="InterPro" id="IPR020056">
    <property type="entry name" value="Rbsml_bL25/Gln-tRNA_synth_N"/>
</dbReference>
<dbReference type="GO" id="GO:0006412">
    <property type="term" value="P:translation"/>
    <property type="evidence" value="ECO:0007669"/>
    <property type="project" value="UniProtKB-UniRule"/>
</dbReference>
<comment type="caution">
    <text evidence="8">The sequence shown here is derived from an EMBL/GenBank/DDBJ whole genome shotgun (WGS) entry which is preliminary data.</text>
</comment>
<keyword evidence="4 5" id="KW-0687">Ribonucleoprotein</keyword>
<gene>
    <name evidence="5" type="primary">rplY</name>
    <name evidence="5" type="synonym">ctc</name>
    <name evidence="8" type="ORF">COX34_01930</name>
</gene>
<evidence type="ECO:0000313" key="9">
    <source>
        <dbReference type="Proteomes" id="UP000228681"/>
    </source>
</evidence>
<accession>A0A2G9Z2C1</accession>
<keyword evidence="2 5" id="KW-0694">RNA-binding</keyword>
<evidence type="ECO:0000259" key="6">
    <source>
        <dbReference type="Pfam" id="PF01386"/>
    </source>
</evidence>
<dbReference type="CDD" id="cd00495">
    <property type="entry name" value="Ribosomal_L25_TL5_CTC"/>
    <property type="match status" value="1"/>
</dbReference>
<name>A0A2G9Z2C1_9BACT</name>
<reference evidence="8 9" key="1">
    <citation type="submission" date="2017-09" db="EMBL/GenBank/DDBJ databases">
        <title>Depth-based differentiation of microbial function through sediment-hosted aquifers and enrichment of novel symbionts in the deep terrestrial subsurface.</title>
        <authorList>
            <person name="Probst A.J."/>
            <person name="Ladd B."/>
            <person name="Jarett J.K."/>
            <person name="Geller-Mcgrath D.E."/>
            <person name="Sieber C.M."/>
            <person name="Emerson J.B."/>
            <person name="Anantharaman K."/>
            <person name="Thomas B.C."/>
            <person name="Malmstrom R."/>
            <person name="Stieglmeier M."/>
            <person name="Klingl A."/>
            <person name="Woyke T."/>
            <person name="Ryan C.M."/>
            <person name="Banfield J.F."/>
        </authorList>
    </citation>
    <scope>NUCLEOTIDE SEQUENCE [LARGE SCALE GENOMIC DNA]</scope>
    <source>
        <strain evidence="8">CG23_combo_of_CG06-09_8_20_14_all_36_12</strain>
    </source>
</reference>
<evidence type="ECO:0000256" key="1">
    <source>
        <dbReference type="ARBA" id="ARBA00022730"/>
    </source>
</evidence>
<evidence type="ECO:0000256" key="4">
    <source>
        <dbReference type="ARBA" id="ARBA00023274"/>
    </source>
</evidence>